<evidence type="ECO:0000313" key="2">
    <source>
        <dbReference type="Proteomes" id="UP000501648"/>
    </source>
</evidence>
<gene>
    <name evidence="1" type="ORF">C798_05190</name>
</gene>
<dbReference type="AlphaFoldDB" id="A0A6M3ZNX0"/>
<sequence length="118" mass="13739">MTSMTSIQDAIEDMLTNVQLTVEEAIARHFVPSFRQRVNGAWLDQAGFEARIAALRQMVDSVTITVLDEFFDSDRYAERHIIDIQKRDGDRIRQEVYLFAQRSQDGRFIRIEETTLTI</sequence>
<reference evidence="1 2" key="1">
    <citation type="journal article" date="2012" name="J. Bacteriol.">
        <title>Genome sequence of the pathogenic Herbaspirillum seropedicae strain Os34, isolated from rice roots.</title>
        <authorList>
            <person name="Ye W."/>
            <person name="Ye S."/>
            <person name="Liu J."/>
            <person name="Chang S."/>
            <person name="Chen M."/>
            <person name="Zhu B."/>
            <person name="Guo L."/>
            <person name="An Q."/>
        </authorList>
    </citation>
    <scope>NUCLEOTIDE SEQUENCE [LARGE SCALE GENOMIC DNA]</scope>
    <source>
        <strain evidence="1 2">Os34</strain>
    </source>
</reference>
<proteinExistence type="predicted"/>
<evidence type="ECO:0000313" key="1">
    <source>
        <dbReference type="EMBL" id="QJP99639.1"/>
    </source>
</evidence>
<organism evidence="1 2">
    <name type="scientific">Herbaspirillum rubrisubalbicans Os34</name>
    <dbReference type="NCBI Taxonomy" id="1235827"/>
    <lineage>
        <taxon>Bacteria</taxon>
        <taxon>Pseudomonadati</taxon>
        <taxon>Pseudomonadota</taxon>
        <taxon>Betaproteobacteria</taxon>
        <taxon>Burkholderiales</taxon>
        <taxon>Oxalobacteraceae</taxon>
        <taxon>Herbaspirillum</taxon>
    </lineage>
</organism>
<name>A0A6M3ZNX0_9BURK</name>
<accession>A0A6M3ZNX0</accession>
<evidence type="ECO:0008006" key="3">
    <source>
        <dbReference type="Google" id="ProtNLM"/>
    </source>
</evidence>
<protein>
    <recommendedName>
        <fullName evidence="3">Nuclear transport factor 2 family protein</fullName>
    </recommendedName>
</protein>
<dbReference type="Proteomes" id="UP000501648">
    <property type="component" value="Chromosome"/>
</dbReference>
<dbReference type="EMBL" id="CP008956">
    <property type="protein sequence ID" value="QJP99639.1"/>
    <property type="molecule type" value="Genomic_DNA"/>
</dbReference>